<dbReference type="InterPro" id="IPR052716">
    <property type="entry name" value="MOSC_domain"/>
</dbReference>
<dbReference type="GO" id="GO:0003824">
    <property type="term" value="F:catalytic activity"/>
    <property type="evidence" value="ECO:0007669"/>
    <property type="project" value="InterPro"/>
</dbReference>
<dbReference type="GO" id="GO:0030170">
    <property type="term" value="F:pyridoxal phosphate binding"/>
    <property type="evidence" value="ECO:0007669"/>
    <property type="project" value="InterPro"/>
</dbReference>
<proteinExistence type="predicted"/>
<gene>
    <name evidence="2" type="ORF">I7412_07085</name>
</gene>
<accession>A0A937RAW2</accession>
<dbReference type="InterPro" id="IPR005302">
    <property type="entry name" value="MoCF_Sase_C"/>
</dbReference>
<dbReference type="PROSITE" id="PS51340">
    <property type="entry name" value="MOSC"/>
    <property type="match status" value="1"/>
</dbReference>
<evidence type="ECO:0000259" key="1">
    <source>
        <dbReference type="PROSITE" id="PS51340"/>
    </source>
</evidence>
<dbReference type="PANTHER" id="PTHR36930">
    <property type="entry name" value="METAL-SULFUR CLUSTER BIOSYNTHESIS PROTEINS YUAD-RELATED"/>
    <property type="match status" value="1"/>
</dbReference>
<dbReference type="SUPFAM" id="SSF50800">
    <property type="entry name" value="PK beta-barrel domain-like"/>
    <property type="match status" value="1"/>
</dbReference>
<organism evidence="2 3">
    <name type="scientific">Frankia nepalensis</name>
    <dbReference type="NCBI Taxonomy" id="1836974"/>
    <lineage>
        <taxon>Bacteria</taxon>
        <taxon>Bacillati</taxon>
        <taxon>Actinomycetota</taxon>
        <taxon>Actinomycetes</taxon>
        <taxon>Frankiales</taxon>
        <taxon>Frankiaceae</taxon>
        <taxon>Frankia</taxon>
    </lineage>
</organism>
<dbReference type="Gene3D" id="2.40.33.20">
    <property type="entry name" value="PK beta-barrel domain-like"/>
    <property type="match status" value="1"/>
</dbReference>
<dbReference type="Proteomes" id="UP000604475">
    <property type="component" value="Unassembled WGS sequence"/>
</dbReference>
<feature type="domain" description="MOSC" evidence="1">
    <location>
        <begin position="1"/>
        <end position="106"/>
    </location>
</feature>
<sequence length="118" mass="12567">MIHAELLDELGNAGYEVLPGQLGENITTRGLELLSLPVGARLAVGDAVIQVTGLRNPCQQINNFRAGLLRQVLKKDGAGDVVRLAGIMGMVARGGTVRPGDPLEVRLPPEPHFPLTRV</sequence>
<evidence type="ECO:0000313" key="3">
    <source>
        <dbReference type="Proteomes" id="UP000604475"/>
    </source>
</evidence>
<evidence type="ECO:0000313" key="2">
    <source>
        <dbReference type="EMBL" id="MBL7626932.1"/>
    </source>
</evidence>
<dbReference type="PANTHER" id="PTHR36930:SF1">
    <property type="entry name" value="MOSC DOMAIN-CONTAINING PROTEIN"/>
    <property type="match status" value="1"/>
</dbReference>
<dbReference type="AlphaFoldDB" id="A0A937RAW2"/>
<reference evidence="2" key="1">
    <citation type="submission" date="2020-12" db="EMBL/GenBank/DDBJ databases">
        <title>Genomic characterization of non-nitrogen-fixing Frankia strains.</title>
        <authorList>
            <person name="Carlos-Shanley C."/>
            <person name="Guerra T."/>
            <person name="Hahn D."/>
        </authorList>
    </citation>
    <scope>NUCLEOTIDE SEQUENCE</scope>
    <source>
        <strain evidence="2">CN6</strain>
    </source>
</reference>
<dbReference type="InterPro" id="IPR011037">
    <property type="entry name" value="Pyrv_Knase-like_insert_dom_sf"/>
</dbReference>
<keyword evidence="3" id="KW-1185">Reference proteome</keyword>
<dbReference type="GO" id="GO:0030151">
    <property type="term" value="F:molybdenum ion binding"/>
    <property type="evidence" value="ECO:0007669"/>
    <property type="project" value="InterPro"/>
</dbReference>
<dbReference type="EMBL" id="JAEACQ010000153">
    <property type="protein sequence ID" value="MBL7626932.1"/>
    <property type="molecule type" value="Genomic_DNA"/>
</dbReference>
<name>A0A937RAW2_9ACTN</name>
<dbReference type="Pfam" id="PF03473">
    <property type="entry name" value="MOSC"/>
    <property type="match status" value="1"/>
</dbReference>
<protein>
    <submittedName>
        <fullName evidence="2">MOSC domain-containing protein</fullName>
    </submittedName>
</protein>
<comment type="caution">
    <text evidence="2">The sequence shown here is derived from an EMBL/GenBank/DDBJ whole genome shotgun (WGS) entry which is preliminary data.</text>
</comment>